<organism evidence="1 2">
    <name type="scientific">Hymenolepis diminuta</name>
    <name type="common">Rat tapeworm</name>
    <dbReference type="NCBI Taxonomy" id="6216"/>
    <lineage>
        <taxon>Eukaryota</taxon>
        <taxon>Metazoa</taxon>
        <taxon>Spiralia</taxon>
        <taxon>Lophotrochozoa</taxon>
        <taxon>Platyhelminthes</taxon>
        <taxon>Cestoda</taxon>
        <taxon>Eucestoda</taxon>
        <taxon>Cyclophyllidea</taxon>
        <taxon>Hymenolepididae</taxon>
        <taxon>Hymenolepis</taxon>
    </lineage>
</organism>
<sequence length="178" mass="19888">MLEENSFKVLESVGDSPSFVNIAVNAVKDRLNANNVCCVQLQNGQYIIGAAEPNREDIHLFIPCNSPGAPSTISWTADYFVNEMLPHPSQCKILVNTICEKLHLNFDGSNARFSLLFLDADFRPLFVSAQRGIIDAKEFNNEITKRSQSSFTPTFSHFPADDSDWLCEGLNSDNDVPW</sequence>
<gene>
    <name evidence="1" type="ORF">WMSIL1_LOCUS8661</name>
</gene>
<keyword evidence="2" id="KW-1185">Reference proteome</keyword>
<evidence type="ECO:0000313" key="2">
    <source>
        <dbReference type="Proteomes" id="UP000321570"/>
    </source>
</evidence>
<dbReference type="AlphaFoldDB" id="A0A564YR75"/>
<dbReference type="EMBL" id="CABIJS010000333">
    <property type="protein sequence ID" value="VUZ49771.1"/>
    <property type="molecule type" value="Genomic_DNA"/>
</dbReference>
<proteinExistence type="predicted"/>
<protein>
    <submittedName>
        <fullName evidence="1">Uncharacterized protein</fullName>
    </submittedName>
</protein>
<accession>A0A564YR75</accession>
<reference evidence="1 2" key="1">
    <citation type="submission" date="2019-07" db="EMBL/GenBank/DDBJ databases">
        <authorList>
            <person name="Jastrzebski P J."/>
            <person name="Paukszto L."/>
            <person name="Jastrzebski P J."/>
        </authorList>
    </citation>
    <scope>NUCLEOTIDE SEQUENCE [LARGE SCALE GENOMIC DNA]</scope>
    <source>
        <strain evidence="1 2">WMS-il1</strain>
    </source>
</reference>
<feature type="non-terminal residue" evidence="1">
    <location>
        <position position="178"/>
    </location>
</feature>
<name>A0A564YR75_HYMDI</name>
<dbReference type="Proteomes" id="UP000321570">
    <property type="component" value="Unassembled WGS sequence"/>
</dbReference>
<evidence type="ECO:0000313" key="1">
    <source>
        <dbReference type="EMBL" id="VUZ49771.1"/>
    </source>
</evidence>